<dbReference type="EMBL" id="JAKIHV010000078">
    <property type="protein sequence ID" value="MDE9626831.1"/>
    <property type="molecule type" value="Genomic_DNA"/>
</dbReference>
<protein>
    <submittedName>
        <fullName evidence="1">Shufflon system plasmid conjugative transfer pilus tip adhesin PilV</fullName>
    </submittedName>
</protein>
<organism evidence="1 2">
    <name type="scientific">Citrobacter portucalensis</name>
    <dbReference type="NCBI Taxonomy" id="1639133"/>
    <lineage>
        <taxon>Bacteria</taxon>
        <taxon>Pseudomonadati</taxon>
        <taxon>Pseudomonadota</taxon>
        <taxon>Gammaproteobacteria</taxon>
        <taxon>Enterobacterales</taxon>
        <taxon>Enterobacteriaceae</taxon>
        <taxon>Citrobacter</taxon>
        <taxon>Citrobacter freundii complex</taxon>
    </lineage>
</organism>
<evidence type="ECO:0000313" key="1">
    <source>
        <dbReference type="EMBL" id="MDE9626831.1"/>
    </source>
</evidence>
<sequence length="122" mass="13030">CQSGAWRSPSPSDGIYTSLGAFKGFFSSSNTTGKQFKIYAWGGNPPPKKINFGNSDNCANTFSLTATVGGLTVAHSIDGNSQWQKSGSFSFDVPDGQSFSITSNGMMAYGCDYGSFNVFRFQ</sequence>
<feature type="non-terminal residue" evidence="1">
    <location>
        <position position="1"/>
    </location>
</feature>
<name>A0AAJ1JVS9_9ENTR</name>
<dbReference type="AlphaFoldDB" id="A0AAJ1JVS9"/>
<comment type="caution">
    <text evidence="1">The sequence shown here is derived from an EMBL/GenBank/DDBJ whole genome shotgun (WGS) entry which is preliminary data.</text>
</comment>
<evidence type="ECO:0000313" key="2">
    <source>
        <dbReference type="Proteomes" id="UP001147046"/>
    </source>
</evidence>
<dbReference type="Proteomes" id="UP001147046">
    <property type="component" value="Unassembled WGS sequence"/>
</dbReference>
<proteinExistence type="predicted"/>
<gene>
    <name evidence="1" type="ORF">L2102_26460</name>
</gene>
<reference evidence="1" key="1">
    <citation type="submission" date="2022-01" db="EMBL/GenBank/DDBJ databases">
        <title>Genetic Characterization of Carbapenem-resistant Citrobacter spp. from China: a multicenter study.</title>
        <authorList>
            <person name="Ye L."/>
        </authorList>
    </citation>
    <scope>NUCLEOTIDE SEQUENCE</scope>
    <source>
        <strain evidence="1">IR5464</strain>
    </source>
</reference>
<accession>A0AAJ1JVS9</accession>